<proteinExistence type="predicted"/>
<dbReference type="EMBL" id="CABWLC010000012">
    <property type="protein sequence ID" value="VXA85183.1"/>
    <property type="molecule type" value="Genomic_DNA"/>
</dbReference>
<protein>
    <submittedName>
        <fullName evidence="1">Uncharacterized protein</fullName>
    </submittedName>
</protein>
<name>A0A653L0P4_AERVE</name>
<sequence length="266" mass="28818">MYSQRSSMIQEPLQRMFASETGRTVVAPSHSALWIDLLFVFAQVLDDTGTTTGLASQTGVTPVQDEPVVNIQLELGGHHFKQFLLHLIHVLAYRKASAVRYPEDMGIDGDGGPAKGGVEYHVGGLAADAGQGFQRFAILRHLAAVALQQDGAGLDDVLGLGVEEANGLDVLLEPVHPEIQHCLRGVGHRIELVGRLVDADIGRLRREQHSNQQLERRVEVELCGGVGVVCPQSLEDLSAFLVVHALRPIIVRSPGREPGQRCSGLR</sequence>
<reference evidence="1 2" key="1">
    <citation type="submission" date="2019-10" db="EMBL/GenBank/DDBJ databases">
        <authorList>
            <person name="Karimi E."/>
        </authorList>
    </citation>
    <scope>NUCLEOTIDE SEQUENCE [LARGE SCALE GENOMIC DNA]</scope>
    <source>
        <strain evidence="1">Aeromonas sp. 8C</strain>
    </source>
</reference>
<evidence type="ECO:0000313" key="1">
    <source>
        <dbReference type="EMBL" id="VXA85183.1"/>
    </source>
</evidence>
<dbReference type="AlphaFoldDB" id="A0A653L0P4"/>
<dbReference type="Proteomes" id="UP000439123">
    <property type="component" value="Unassembled WGS sequence"/>
</dbReference>
<organism evidence="1 2">
    <name type="scientific">Aeromonas veronii</name>
    <dbReference type="NCBI Taxonomy" id="654"/>
    <lineage>
        <taxon>Bacteria</taxon>
        <taxon>Pseudomonadati</taxon>
        <taxon>Pseudomonadota</taxon>
        <taxon>Gammaproteobacteria</taxon>
        <taxon>Aeromonadales</taxon>
        <taxon>Aeromonadaceae</taxon>
        <taxon>Aeromonas</taxon>
    </lineage>
</organism>
<evidence type="ECO:0000313" key="2">
    <source>
        <dbReference type="Proteomes" id="UP000439123"/>
    </source>
</evidence>
<gene>
    <name evidence="1" type="ORF">AERO8C_20333</name>
</gene>
<accession>A0A653L0P4</accession>